<feature type="region of interest" description="Disordered" evidence="3">
    <location>
        <begin position="980"/>
        <end position="1042"/>
    </location>
</feature>
<evidence type="ECO:0000256" key="2">
    <source>
        <dbReference type="PROSITE-ProRule" id="PRU00059"/>
    </source>
</evidence>
<keyword evidence="4" id="KW-0812">Transmembrane</keyword>
<feature type="compositionally biased region" description="Pro residues" evidence="3">
    <location>
        <begin position="725"/>
        <end position="737"/>
    </location>
</feature>
<dbReference type="InParanoid" id="A0A6L2PWL2"/>
<dbReference type="InterPro" id="IPR036383">
    <property type="entry name" value="TSP1_rpt_sf"/>
</dbReference>
<dbReference type="CDD" id="cd00041">
    <property type="entry name" value="CUB"/>
    <property type="match status" value="1"/>
</dbReference>
<reference evidence="7" key="1">
    <citation type="submission" date="2020-01" db="EMBL/GenBank/DDBJ databases">
        <title>Draft genome sequence of the Termite Coptotermes fromosanus.</title>
        <authorList>
            <person name="Itakura S."/>
            <person name="Yosikawa Y."/>
            <person name="Umezawa K."/>
        </authorList>
    </citation>
    <scope>NUCLEOTIDE SEQUENCE [LARGE SCALE GENOMIC DNA]</scope>
</reference>
<dbReference type="PROSITE" id="PS01180">
    <property type="entry name" value="CUB"/>
    <property type="match status" value="1"/>
</dbReference>
<dbReference type="SUPFAM" id="SSF82895">
    <property type="entry name" value="TSP-1 type 1 repeat"/>
    <property type="match status" value="1"/>
</dbReference>
<keyword evidence="1" id="KW-1015">Disulfide bond</keyword>
<comment type="caution">
    <text evidence="2">Lacks conserved residue(s) required for the propagation of feature annotation.</text>
</comment>
<dbReference type="OrthoDB" id="446173at2759"/>
<dbReference type="InterPro" id="IPR000884">
    <property type="entry name" value="TSP1_rpt"/>
</dbReference>
<evidence type="ECO:0000256" key="1">
    <source>
        <dbReference type="ARBA" id="ARBA00023157"/>
    </source>
</evidence>
<dbReference type="FunCoup" id="A0A6L2PWL2">
    <property type="interactions" value="20"/>
</dbReference>
<dbReference type="GO" id="GO:0071944">
    <property type="term" value="C:cell periphery"/>
    <property type="evidence" value="ECO:0007669"/>
    <property type="project" value="TreeGrafter"/>
</dbReference>
<accession>A0A6L2PWL2</accession>
<protein>
    <recommendedName>
        <fullName evidence="5">CUB domain-containing protein</fullName>
    </recommendedName>
</protein>
<evidence type="ECO:0000259" key="5">
    <source>
        <dbReference type="PROSITE" id="PS01180"/>
    </source>
</evidence>
<dbReference type="PANTHER" id="PTHR16311">
    <property type="entry name" value="THROMBOSPONDIN TYPE I DOMAIN-CONTAINING 1"/>
    <property type="match status" value="1"/>
</dbReference>
<dbReference type="SUPFAM" id="SSF49854">
    <property type="entry name" value="Spermadhesin, CUB domain"/>
    <property type="match status" value="1"/>
</dbReference>
<dbReference type="Gene3D" id="2.60.120.290">
    <property type="entry name" value="Spermadhesin, CUB domain"/>
    <property type="match status" value="1"/>
</dbReference>
<dbReference type="Pfam" id="PF00431">
    <property type="entry name" value="CUB"/>
    <property type="match status" value="1"/>
</dbReference>
<evidence type="ECO:0000313" key="7">
    <source>
        <dbReference type="Proteomes" id="UP000502823"/>
    </source>
</evidence>
<dbReference type="FunFam" id="2.20.100.10:FF:000001">
    <property type="entry name" value="semaphorin-5A isoform X1"/>
    <property type="match status" value="1"/>
</dbReference>
<name>A0A6L2PWL2_COPFO</name>
<organism evidence="6 7">
    <name type="scientific">Coptotermes formosanus</name>
    <name type="common">Formosan subterranean termite</name>
    <dbReference type="NCBI Taxonomy" id="36987"/>
    <lineage>
        <taxon>Eukaryota</taxon>
        <taxon>Metazoa</taxon>
        <taxon>Ecdysozoa</taxon>
        <taxon>Arthropoda</taxon>
        <taxon>Hexapoda</taxon>
        <taxon>Insecta</taxon>
        <taxon>Pterygota</taxon>
        <taxon>Neoptera</taxon>
        <taxon>Polyneoptera</taxon>
        <taxon>Dictyoptera</taxon>
        <taxon>Blattodea</taxon>
        <taxon>Blattoidea</taxon>
        <taxon>Termitoidae</taxon>
        <taxon>Rhinotermitidae</taxon>
        <taxon>Coptotermes</taxon>
    </lineage>
</organism>
<evidence type="ECO:0000313" key="6">
    <source>
        <dbReference type="EMBL" id="GFG34865.1"/>
    </source>
</evidence>
<dbReference type="Gene3D" id="2.20.100.10">
    <property type="entry name" value="Thrombospondin type-1 (TSP1) repeat"/>
    <property type="match status" value="1"/>
</dbReference>
<feature type="non-terminal residue" evidence="6">
    <location>
        <position position="1"/>
    </location>
</feature>
<dbReference type="InterPro" id="IPR038877">
    <property type="entry name" value="THSD1"/>
</dbReference>
<feature type="compositionally biased region" description="Polar residues" evidence="3">
    <location>
        <begin position="981"/>
        <end position="996"/>
    </location>
</feature>
<dbReference type="PANTHER" id="PTHR16311:SF3">
    <property type="entry name" value="THROMBOSPONDIN TYPE-1 DOMAIN-CONTAINING PROTEIN 1"/>
    <property type="match status" value="1"/>
</dbReference>
<feature type="region of interest" description="Disordered" evidence="3">
    <location>
        <begin position="698"/>
        <end position="742"/>
    </location>
</feature>
<dbReference type="Pfam" id="PF00090">
    <property type="entry name" value="TSP_1"/>
    <property type="match status" value="1"/>
</dbReference>
<dbReference type="SMART" id="SM00209">
    <property type="entry name" value="TSP1"/>
    <property type="match status" value="1"/>
</dbReference>
<dbReference type="InterPro" id="IPR000859">
    <property type="entry name" value="CUB_dom"/>
</dbReference>
<keyword evidence="4" id="KW-0472">Membrane</keyword>
<dbReference type="Proteomes" id="UP000502823">
    <property type="component" value="Unassembled WGS sequence"/>
</dbReference>
<feature type="compositionally biased region" description="Basic and acidic residues" evidence="3">
    <location>
        <begin position="1012"/>
        <end position="1031"/>
    </location>
</feature>
<feature type="region of interest" description="Disordered" evidence="3">
    <location>
        <begin position="904"/>
        <end position="933"/>
    </location>
</feature>
<dbReference type="AlphaFoldDB" id="A0A6L2PWL2"/>
<evidence type="ECO:0000256" key="4">
    <source>
        <dbReference type="SAM" id="Phobius"/>
    </source>
</evidence>
<evidence type="ECO:0000256" key="3">
    <source>
        <dbReference type="SAM" id="MobiDB-lite"/>
    </source>
</evidence>
<comment type="caution">
    <text evidence="6">The sequence shown here is derived from an EMBL/GenBank/DDBJ whole genome shotgun (WGS) entry which is preliminary data.</text>
</comment>
<dbReference type="EMBL" id="BLKM01000504">
    <property type="protein sequence ID" value="GFG34865.1"/>
    <property type="molecule type" value="Genomic_DNA"/>
</dbReference>
<gene>
    <name evidence="6" type="ORF">Cfor_12081</name>
</gene>
<proteinExistence type="predicted"/>
<keyword evidence="7" id="KW-1185">Reference proteome</keyword>
<dbReference type="InterPro" id="IPR035914">
    <property type="entry name" value="Sperma_CUB_dom_sf"/>
</dbReference>
<dbReference type="PROSITE" id="PS50092">
    <property type="entry name" value="TSP1"/>
    <property type="match status" value="1"/>
</dbReference>
<keyword evidence="4" id="KW-1133">Transmembrane helix</keyword>
<feature type="domain" description="CUB" evidence="5">
    <location>
        <begin position="439"/>
        <end position="549"/>
    </location>
</feature>
<sequence>KLSKQQFRQIVACVVGETAMCLQLQVPSNHTALTGDLEVQLIGSLPEDGRLQLLRATAAQRFTAVAAVPVANSTSSVRFPCGVLTLGGRYRVVLLSHTESPCLCAPQSEAAQELDVRWPVPHLALQPEHAQTYPEVPVKASLEFAPTTCPAAAGAVIPELWLQLLYCGHSLTGCADINNTNTQVLFSQQVIGYPRRRDLTLTCELFGLAGHYVLTLRSKLYTAVPVMDSEPAHMKVAVSDKFVFNVHASSILPCDTLDGGVAVLFQYPACEPRVDRVRLFAKLRADVASLAPPTSLHYVAEQRVPPGAHSLRFHCDLFSERYVEYCFVYVNQAVTGAVTDVRMDCVPTLPVQESDSGGWGAWSGWTHCTSSCGGGTRSRFRFCDSPSPRYGAKFCEGVSLQTERCGQGSESWGCLLSPSSSLPVDHPGVVAEVGPGCRCGCVVHVGLAKPARILATSTVSCPGRTFWLVQADAGSVIQLTVVHLRLPCGRQWLKLRDGDSLAATLVADLSGRMTSRAFMSTSNYMLLDFFSDDMPYSCHGSFLARAEQRAPPPRNVSLSREEMAVLTAESSTLSLVHILAAVFVAVVLLVSALLVAQSHFCYKKYQLALSLDSERGSAPSCSTLLSEVISIKKLRPGCAAVHTRLRDEEDEEEDEVLDSEPECEVVEGSSTTGQHQEQQLAADQLLDVASPVSPVASVPCTPCESPARMRRSTTFTPDKVNQKMPPTPPPSPTPPHSPQNHRYPMLSLSLHDSNPLHHETDILFVLHSVTKEEGRSPLKNRHLLPKRQHLNSALSPTPSSAVSCSSVATLNNGWSSPNNQQKNNVKEHKEKCNLERLLASGCSELSLVAADADLEMDYYDYNVSNAGAVPGSFLGMDPQYLVWIPPFTPGKWEEHGELLEMSARSQHQSGSDSDELTEFIPKPQNAQQTARLPTSDMEDITEYIPRDQCKGKNRYAKPVGRWQLQLMSDTEENIEFVPLSSRGQGSDSKQTLQSNGYFEKDGNLDARVQCRPGEKETQVEKSPYEDDIKFVDDEDEEEDEKLGHDIIIVADNKQQHGVKRV</sequence>
<feature type="transmembrane region" description="Helical" evidence="4">
    <location>
        <begin position="575"/>
        <end position="596"/>
    </location>
</feature>